<evidence type="ECO:0000259" key="1">
    <source>
        <dbReference type="Pfam" id="PF04471"/>
    </source>
</evidence>
<gene>
    <name evidence="2" type="ORF">FHS57_004052</name>
</gene>
<dbReference type="InterPro" id="IPR007560">
    <property type="entry name" value="Restrct_endonuc_IV_Mrr"/>
</dbReference>
<dbReference type="InterPro" id="IPR011335">
    <property type="entry name" value="Restrct_endonuc-II-like"/>
</dbReference>
<keyword evidence="3" id="KW-1185">Reference proteome</keyword>
<dbReference type="EMBL" id="JACIBY010000009">
    <property type="protein sequence ID" value="MBB3840039.1"/>
    <property type="molecule type" value="Genomic_DNA"/>
</dbReference>
<evidence type="ECO:0000313" key="2">
    <source>
        <dbReference type="EMBL" id="MBB3840039.1"/>
    </source>
</evidence>
<name>A0A7W5ZN82_9BACT</name>
<dbReference type="GO" id="GO:0003677">
    <property type="term" value="F:DNA binding"/>
    <property type="evidence" value="ECO:0007669"/>
    <property type="project" value="InterPro"/>
</dbReference>
<dbReference type="Proteomes" id="UP000541352">
    <property type="component" value="Unassembled WGS sequence"/>
</dbReference>
<feature type="domain" description="Restriction endonuclease type IV Mrr" evidence="1">
    <location>
        <begin position="1"/>
        <end position="106"/>
    </location>
</feature>
<proteinExistence type="predicted"/>
<dbReference type="AlphaFoldDB" id="A0A7W5ZN82"/>
<dbReference type="GO" id="GO:0009307">
    <property type="term" value="P:DNA restriction-modification system"/>
    <property type="evidence" value="ECO:0007669"/>
    <property type="project" value="InterPro"/>
</dbReference>
<comment type="caution">
    <text evidence="2">The sequence shown here is derived from an EMBL/GenBank/DDBJ whole genome shotgun (WGS) entry which is preliminary data.</text>
</comment>
<sequence>MNWQEYQEAVGILYEQMAEFGVVSKNITIPDKVTGQPRQIDVWWEMRLENHTFKILIDAKKRKDKIDVKDVEEIIMLAQAVKADKAIIVTNNEWTKPAELSAKFNGLDLRIFTIDEATDLIVDDKWVMCQVCNDDCVILDSNGFFEVNGLINWWLGGKCRSCKSIYIHCQDCGDRGIINSEIDWKCNCPYLWKSENENICVYQYNEDDTGEINFDNPMQLKIDFNE</sequence>
<dbReference type="RefSeq" id="WP_183976770.1">
    <property type="nucleotide sequence ID" value="NZ_JACIBY010000009.1"/>
</dbReference>
<dbReference type="InterPro" id="IPR011856">
    <property type="entry name" value="tRNA_endonuc-like_dom_sf"/>
</dbReference>
<evidence type="ECO:0000313" key="3">
    <source>
        <dbReference type="Proteomes" id="UP000541352"/>
    </source>
</evidence>
<reference evidence="2 3" key="1">
    <citation type="submission" date="2020-08" db="EMBL/GenBank/DDBJ databases">
        <title>Genomic Encyclopedia of Type Strains, Phase IV (KMG-IV): sequencing the most valuable type-strain genomes for metagenomic binning, comparative biology and taxonomic classification.</title>
        <authorList>
            <person name="Goeker M."/>
        </authorList>
    </citation>
    <scope>NUCLEOTIDE SEQUENCE [LARGE SCALE GENOMIC DNA]</scope>
    <source>
        <strain evidence="2 3">DSM 17976</strain>
    </source>
</reference>
<organism evidence="2 3">
    <name type="scientific">Runella defluvii</name>
    <dbReference type="NCBI Taxonomy" id="370973"/>
    <lineage>
        <taxon>Bacteria</taxon>
        <taxon>Pseudomonadati</taxon>
        <taxon>Bacteroidota</taxon>
        <taxon>Cytophagia</taxon>
        <taxon>Cytophagales</taxon>
        <taxon>Spirosomataceae</taxon>
        <taxon>Runella</taxon>
    </lineage>
</organism>
<accession>A0A7W5ZN82</accession>
<dbReference type="GO" id="GO:0004519">
    <property type="term" value="F:endonuclease activity"/>
    <property type="evidence" value="ECO:0007669"/>
    <property type="project" value="InterPro"/>
</dbReference>
<dbReference type="Pfam" id="PF04471">
    <property type="entry name" value="Mrr_cat"/>
    <property type="match status" value="1"/>
</dbReference>
<dbReference type="SUPFAM" id="SSF52980">
    <property type="entry name" value="Restriction endonuclease-like"/>
    <property type="match status" value="1"/>
</dbReference>
<dbReference type="Gene3D" id="3.40.1350.10">
    <property type="match status" value="1"/>
</dbReference>
<protein>
    <recommendedName>
        <fullName evidence="1">Restriction endonuclease type IV Mrr domain-containing protein</fullName>
    </recommendedName>
</protein>